<organism evidence="2 3">
    <name type="scientific">Paremcibacter congregatus</name>
    <dbReference type="NCBI Taxonomy" id="2043170"/>
    <lineage>
        <taxon>Bacteria</taxon>
        <taxon>Pseudomonadati</taxon>
        <taxon>Pseudomonadota</taxon>
        <taxon>Alphaproteobacteria</taxon>
        <taxon>Emcibacterales</taxon>
        <taxon>Emcibacteraceae</taxon>
        <taxon>Paremcibacter</taxon>
    </lineage>
</organism>
<evidence type="ECO:0000313" key="3">
    <source>
        <dbReference type="Proteomes" id="UP000229730"/>
    </source>
</evidence>
<name>A0A2G4YVY5_9PROT</name>
<dbReference type="GO" id="GO:0005886">
    <property type="term" value="C:plasma membrane"/>
    <property type="evidence" value="ECO:0007669"/>
    <property type="project" value="TreeGrafter"/>
</dbReference>
<keyword evidence="1" id="KW-0472">Membrane</keyword>
<evidence type="ECO:0008006" key="4">
    <source>
        <dbReference type="Google" id="ProtNLM"/>
    </source>
</evidence>
<dbReference type="Pfam" id="PF04657">
    <property type="entry name" value="DMT_YdcZ"/>
    <property type="match status" value="1"/>
</dbReference>
<comment type="caution">
    <text evidence="2">The sequence shown here is derived from an EMBL/GenBank/DDBJ whole genome shotgun (WGS) entry which is preliminary data.</text>
</comment>
<dbReference type="Proteomes" id="UP000229730">
    <property type="component" value="Unassembled WGS sequence"/>
</dbReference>
<dbReference type="PANTHER" id="PTHR34821:SF2">
    <property type="entry name" value="INNER MEMBRANE PROTEIN YDCZ"/>
    <property type="match status" value="1"/>
</dbReference>
<dbReference type="InterPro" id="IPR006750">
    <property type="entry name" value="YdcZ"/>
</dbReference>
<dbReference type="RefSeq" id="WP_099470878.1">
    <property type="nucleotide sequence ID" value="NZ_CP041025.1"/>
</dbReference>
<feature type="transmembrane region" description="Helical" evidence="1">
    <location>
        <begin position="70"/>
        <end position="89"/>
    </location>
</feature>
<feature type="transmembrane region" description="Helical" evidence="1">
    <location>
        <begin position="96"/>
        <end position="116"/>
    </location>
</feature>
<feature type="transmembrane region" description="Helical" evidence="1">
    <location>
        <begin position="38"/>
        <end position="58"/>
    </location>
</feature>
<accession>A0A2G4YVY5</accession>
<dbReference type="OrthoDB" id="7173290at2"/>
<feature type="transmembrane region" description="Helical" evidence="1">
    <location>
        <begin position="128"/>
        <end position="148"/>
    </location>
</feature>
<evidence type="ECO:0000256" key="1">
    <source>
        <dbReference type="SAM" id="Phobius"/>
    </source>
</evidence>
<protein>
    <recommendedName>
        <fullName evidence="4">EamA-like transporter family protein</fullName>
    </recommendedName>
</protein>
<reference evidence="2 3" key="1">
    <citation type="submission" date="2017-10" db="EMBL/GenBank/DDBJ databases">
        <title>Frigbacter circumglobatus gen. nov. sp. nov., isolated from sediment cultured in situ.</title>
        <authorList>
            <person name="Zhao Z."/>
        </authorList>
    </citation>
    <scope>NUCLEOTIDE SEQUENCE [LARGE SCALE GENOMIC DNA]</scope>
    <source>
        <strain evidence="2 3">ZYL</strain>
    </source>
</reference>
<dbReference type="InParanoid" id="A0A2G4YVY5"/>
<sequence length="151" mass="16391">MSFWNTIFYVLLMCLAGMGIPIMATLNSSLGIKFESPALATTILFAVGVMASSGYLFISGSMPTSPFQQPIPIIFYCGGLFVVFYILSITRVAPKFGIGNTISIVLLGQLISMTIIDHYGLLGAPQNSISIQRIGGLFFMIVGVYLTVRRF</sequence>
<dbReference type="PANTHER" id="PTHR34821">
    <property type="entry name" value="INNER MEMBRANE PROTEIN YDCZ"/>
    <property type="match status" value="1"/>
</dbReference>
<keyword evidence="1" id="KW-1133">Transmembrane helix</keyword>
<dbReference type="EMBL" id="PDEM01000007">
    <property type="protein sequence ID" value="PHZ86501.1"/>
    <property type="molecule type" value="Genomic_DNA"/>
</dbReference>
<evidence type="ECO:0000313" key="2">
    <source>
        <dbReference type="EMBL" id="PHZ86501.1"/>
    </source>
</evidence>
<dbReference type="AlphaFoldDB" id="A0A2G4YVY5"/>
<proteinExistence type="predicted"/>
<gene>
    <name evidence="2" type="ORF">CRD36_01040</name>
</gene>
<keyword evidence="1" id="KW-0812">Transmembrane</keyword>
<feature type="transmembrane region" description="Helical" evidence="1">
    <location>
        <begin position="6"/>
        <end position="26"/>
    </location>
</feature>
<keyword evidence="3" id="KW-1185">Reference proteome</keyword>